<accession>A0A1H2QZ30</accession>
<dbReference type="Proteomes" id="UP000182771">
    <property type="component" value="Unassembled WGS sequence"/>
</dbReference>
<protein>
    <submittedName>
        <fullName evidence="4">Sugar or nucleoside kinase, ribokinase family</fullName>
    </submittedName>
</protein>
<dbReference type="InterPro" id="IPR011611">
    <property type="entry name" value="PfkB_dom"/>
</dbReference>
<evidence type="ECO:0000256" key="2">
    <source>
        <dbReference type="ARBA" id="ARBA00022777"/>
    </source>
</evidence>
<dbReference type="EMBL" id="FNND01000001">
    <property type="protein sequence ID" value="SDW11884.1"/>
    <property type="molecule type" value="Genomic_DNA"/>
</dbReference>
<dbReference type="GO" id="GO:0005829">
    <property type="term" value="C:cytosol"/>
    <property type="evidence" value="ECO:0007669"/>
    <property type="project" value="TreeGrafter"/>
</dbReference>
<keyword evidence="1" id="KW-0808">Transferase</keyword>
<dbReference type="GeneID" id="85017846"/>
<dbReference type="InterPro" id="IPR029056">
    <property type="entry name" value="Ribokinase-like"/>
</dbReference>
<dbReference type="PANTHER" id="PTHR10584:SF166">
    <property type="entry name" value="RIBOKINASE"/>
    <property type="match status" value="1"/>
</dbReference>
<organism evidence="4 5">
    <name type="scientific">Capnocytophaga granulosa</name>
    <dbReference type="NCBI Taxonomy" id="45242"/>
    <lineage>
        <taxon>Bacteria</taxon>
        <taxon>Pseudomonadati</taxon>
        <taxon>Bacteroidota</taxon>
        <taxon>Flavobacteriia</taxon>
        <taxon>Flavobacteriales</taxon>
        <taxon>Flavobacteriaceae</taxon>
        <taxon>Capnocytophaga</taxon>
    </lineage>
</organism>
<evidence type="ECO:0000259" key="3">
    <source>
        <dbReference type="Pfam" id="PF00294"/>
    </source>
</evidence>
<reference evidence="4 5" key="1">
    <citation type="submission" date="2016-10" db="EMBL/GenBank/DDBJ databases">
        <authorList>
            <person name="Varghese N."/>
            <person name="Submissions S."/>
        </authorList>
    </citation>
    <scope>NUCLEOTIDE SEQUENCE [LARGE SCALE GENOMIC DNA]</scope>
    <source>
        <strain evidence="4 5">DSM 11449</strain>
    </source>
</reference>
<dbReference type="SUPFAM" id="SSF53613">
    <property type="entry name" value="Ribokinase-like"/>
    <property type="match status" value="1"/>
</dbReference>
<dbReference type="PANTHER" id="PTHR10584">
    <property type="entry name" value="SUGAR KINASE"/>
    <property type="match status" value="1"/>
</dbReference>
<dbReference type="PROSITE" id="PS00584">
    <property type="entry name" value="PFKB_KINASES_2"/>
    <property type="match status" value="1"/>
</dbReference>
<sequence>MNNKLLTVGTLAFDTIETPLSRVERTMGGAANYSALASAIFDVEQAVVSVIGEDYPQSFLDYLIEREIDISQIEKVQGGRSFFWSGRYFTNMNKRETLETQENVLSGYTPKINPAFSDASFVLLGNLHPKVQLQVLEQLSSRPSLVVSDTMNYWIDHTPELLEELIRKTDVLTVSDEEAFALTGETLLLRAVEKLQQKGASYIIIKRGEHGAMLFHEEKRFFTPALPLTQVYDPTGAGDTFAGGFIGYMAQTGEVSFENMKNALVYATTLASFCVEQMGVERLLSLTKEEVLRRLFCLKELTQFEIKVV</sequence>
<gene>
    <name evidence="4" type="ORF">SAMN05444420_101284</name>
</gene>
<evidence type="ECO:0000256" key="1">
    <source>
        <dbReference type="ARBA" id="ARBA00022679"/>
    </source>
</evidence>
<dbReference type="Pfam" id="PF00294">
    <property type="entry name" value="PfkB"/>
    <property type="match status" value="1"/>
</dbReference>
<dbReference type="RefSeq" id="WP_016419573.1">
    <property type="nucleotide sequence ID" value="NZ_FNND01000001.1"/>
</dbReference>
<name>A0A1H2QZ30_9FLAO</name>
<dbReference type="Gene3D" id="3.40.1190.20">
    <property type="match status" value="1"/>
</dbReference>
<keyword evidence="5" id="KW-1185">Reference proteome</keyword>
<dbReference type="GO" id="GO:0016301">
    <property type="term" value="F:kinase activity"/>
    <property type="evidence" value="ECO:0007669"/>
    <property type="project" value="UniProtKB-KW"/>
</dbReference>
<dbReference type="InterPro" id="IPR002173">
    <property type="entry name" value="Carboh/pur_kinase_PfkB_CS"/>
</dbReference>
<evidence type="ECO:0000313" key="5">
    <source>
        <dbReference type="Proteomes" id="UP000182771"/>
    </source>
</evidence>
<proteinExistence type="predicted"/>
<keyword evidence="2 4" id="KW-0418">Kinase</keyword>
<dbReference type="OrthoDB" id="9813569at2"/>
<dbReference type="AlphaFoldDB" id="A0A1H2QZ30"/>
<comment type="caution">
    <text evidence="4">The sequence shown here is derived from an EMBL/GenBank/DDBJ whole genome shotgun (WGS) entry which is preliminary data.</text>
</comment>
<feature type="domain" description="Carbohydrate kinase PfkB" evidence="3">
    <location>
        <begin position="20"/>
        <end position="281"/>
    </location>
</feature>
<evidence type="ECO:0000313" key="4">
    <source>
        <dbReference type="EMBL" id="SDW11884.1"/>
    </source>
</evidence>